<name>A0A4R8RP72_COLTR</name>
<feature type="compositionally biased region" description="Basic and acidic residues" evidence="1">
    <location>
        <begin position="525"/>
        <end position="541"/>
    </location>
</feature>
<gene>
    <name evidence="2" type="ORF">CTRI78_v006164</name>
</gene>
<feature type="compositionally biased region" description="Polar residues" evidence="1">
    <location>
        <begin position="253"/>
        <end position="265"/>
    </location>
</feature>
<feature type="compositionally biased region" description="Basic and acidic residues" evidence="1">
    <location>
        <begin position="60"/>
        <end position="115"/>
    </location>
</feature>
<dbReference type="EMBL" id="RYZW01000056">
    <property type="protein sequence ID" value="TDZ54601.1"/>
    <property type="molecule type" value="Genomic_DNA"/>
</dbReference>
<reference evidence="2 3" key="1">
    <citation type="submission" date="2018-12" db="EMBL/GenBank/DDBJ databases">
        <title>Genome sequence and assembly of Colletotrichum trifolii.</title>
        <authorList>
            <person name="Gan P."/>
            <person name="Shirasu K."/>
        </authorList>
    </citation>
    <scope>NUCLEOTIDE SEQUENCE [LARGE SCALE GENOMIC DNA]</scope>
    <source>
        <strain evidence="2 3">543-2</strain>
    </source>
</reference>
<evidence type="ECO:0000313" key="3">
    <source>
        <dbReference type="Proteomes" id="UP000295703"/>
    </source>
</evidence>
<organism evidence="2 3">
    <name type="scientific">Colletotrichum trifolii</name>
    <dbReference type="NCBI Taxonomy" id="5466"/>
    <lineage>
        <taxon>Eukaryota</taxon>
        <taxon>Fungi</taxon>
        <taxon>Dikarya</taxon>
        <taxon>Ascomycota</taxon>
        <taxon>Pezizomycotina</taxon>
        <taxon>Sordariomycetes</taxon>
        <taxon>Hypocreomycetidae</taxon>
        <taxon>Glomerellales</taxon>
        <taxon>Glomerellaceae</taxon>
        <taxon>Colletotrichum</taxon>
        <taxon>Colletotrichum orbiculare species complex</taxon>
    </lineage>
</organism>
<protein>
    <submittedName>
        <fullName evidence="2">Uncharacterized protein</fullName>
    </submittedName>
</protein>
<comment type="caution">
    <text evidence="2">The sequence shown here is derived from an EMBL/GenBank/DDBJ whole genome shotgun (WGS) entry which is preliminary data.</text>
</comment>
<feature type="region of interest" description="Disordered" evidence="1">
    <location>
        <begin position="1"/>
        <end position="402"/>
    </location>
</feature>
<feature type="compositionally biased region" description="Pro residues" evidence="1">
    <location>
        <begin position="195"/>
        <end position="213"/>
    </location>
</feature>
<accession>A0A4R8RP72</accession>
<proteinExistence type="predicted"/>
<feature type="compositionally biased region" description="Low complexity" evidence="1">
    <location>
        <begin position="219"/>
        <end position="232"/>
    </location>
</feature>
<feature type="compositionally biased region" description="Basic and acidic residues" evidence="1">
    <location>
        <begin position="289"/>
        <end position="305"/>
    </location>
</feature>
<dbReference type="AlphaFoldDB" id="A0A4R8RP72"/>
<feature type="compositionally biased region" description="Polar residues" evidence="1">
    <location>
        <begin position="546"/>
        <end position="572"/>
    </location>
</feature>
<feature type="region of interest" description="Disordered" evidence="1">
    <location>
        <begin position="433"/>
        <end position="480"/>
    </location>
</feature>
<evidence type="ECO:0000313" key="2">
    <source>
        <dbReference type="EMBL" id="TDZ54601.1"/>
    </source>
</evidence>
<feature type="compositionally biased region" description="Basic and acidic residues" evidence="1">
    <location>
        <begin position="138"/>
        <end position="149"/>
    </location>
</feature>
<feature type="region of interest" description="Disordered" evidence="1">
    <location>
        <begin position="507"/>
        <end position="572"/>
    </location>
</feature>
<feature type="compositionally biased region" description="Pro residues" evidence="1">
    <location>
        <begin position="233"/>
        <end position="252"/>
    </location>
</feature>
<sequence length="572" mass="62932">MASDNTAYVQDADDDTGSALGEKTYARSIAPGSPIKQKANSAKTRGSEGIRRTTSSPRHARNDSDETARPPPPEKKDRSKRPKEREMDERERKEARRRAREEEKAAERRERDRAASKKPATRPTAKHLKTAPPVVQQNHDEYRRPHFQDDPSQYGIVPAAGPRPRTMSNRHSYYGQGSRPPPSNAGWYAQHPHAPNMPSPYAAPPLQPQPPFAPGTSYPGPEWAPAGGAPYPMHAPPPPPPQSNEYFPPPSPSQSHLAQRFQRPTSAMGRPPSGSFSNTLDYEDYEENELGRRPSLKKRDSEARKLMPPPPRPRTSGPLRPALKGPPRRQPPSTGYDSEDFDGDDGLYHEVVPYEYGDGVMERPRSHRRGSSAYSRDGFHIEPASGGSRRNSHVGATPGSYSNKKYEAAEDAAMAYQNDVNGGPTVPLTAAALKAAKKSAAKKSKSSRSSGSSESRDESEYRQSATTRTTRSSALESEDVTIKVTGSAVVKIGNAEIQCQDGGEINITQAGRLGDSSDKGSTIFSEDRRLEDRPGRRERLPIRARASSQADSYSRSQVSGYEYPTNQRPPFF</sequence>
<dbReference type="Proteomes" id="UP000295703">
    <property type="component" value="Unassembled WGS sequence"/>
</dbReference>
<feature type="compositionally biased region" description="Basic residues" evidence="1">
    <location>
        <begin position="435"/>
        <end position="446"/>
    </location>
</feature>
<feature type="compositionally biased region" description="Low complexity" evidence="1">
    <location>
        <begin position="464"/>
        <end position="474"/>
    </location>
</feature>
<keyword evidence="3" id="KW-1185">Reference proteome</keyword>
<evidence type="ECO:0000256" key="1">
    <source>
        <dbReference type="SAM" id="MobiDB-lite"/>
    </source>
</evidence>